<dbReference type="RefSeq" id="WP_225239757.1">
    <property type="nucleotide sequence ID" value="NZ_JAHYBX010000007.1"/>
</dbReference>
<keyword evidence="2" id="KW-1185">Reference proteome</keyword>
<name>A0ABS7YGU5_9BURK</name>
<dbReference type="EMBL" id="JAHYBX010000007">
    <property type="protein sequence ID" value="MCA1857555.1"/>
    <property type="molecule type" value="Genomic_DNA"/>
</dbReference>
<proteinExistence type="predicted"/>
<dbReference type="Proteomes" id="UP001198602">
    <property type="component" value="Unassembled WGS sequence"/>
</dbReference>
<reference evidence="1 2" key="1">
    <citation type="submission" date="2021-07" db="EMBL/GenBank/DDBJ databases">
        <title>Characterization of Violacein-producing bacteria and related species.</title>
        <authorList>
            <person name="Wilson H.S."/>
            <person name="De Leon M.E."/>
        </authorList>
    </citation>
    <scope>NUCLEOTIDE SEQUENCE [LARGE SCALE GENOMIC DNA]</scope>
    <source>
        <strain evidence="1 2">HSC-2F05</strain>
    </source>
</reference>
<evidence type="ECO:0000313" key="2">
    <source>
        <dbReference type="Proteomes" id="UP001198602"/>
    </source>
</evidence>
<organism evidence="1 2">
    <name type="scientific">Massilia hydrophila</name>
    <dbReference type="NCBI Taxonomy" id="3044279"/>
    <lineage>
        <taxon>Bacteria</taxon>
        <taxon>Pseudomonadati</taxon>
        <taxon>Pseudomonadota</taxon>
        <taxon>Betaproteobacteria</taxon>
        <taxon>Burkholderiales</taxon>
        <taxon>Oxalobacteraceae</taxon>
        <taxon>Telluria group</taxon>
        <taxon>Massilia</taxon>
    </lineage>
</organism>
<comment type="caution">
    <text evidence="1">The sequence shown here is derived from an EMBL/GenBank/DDBJ whole genome shotgun (WGS) entry which is preliminary data.</text>
</comment>
<evidence type="ECO:0000313" key="1">
    <source>
        <dbReference type="EMBL" id="MCA1857555.1"/>
    </source>
</evidence>
<accession>A0ABS7YGU5</accession>
<protein>
    <submittedName>
        <fullName evidence="1">Uncharacterized protein</fullName>
    </submittedName>
</protein>
<sequence length="77" mass="8776">MDQKLYELADLTIWKRGDRYFVRYDAGAHQVTMREDELSEAEVALAVQGKDATNQMLLALEKRLIKAGIDPHVSNLD</sequence>
<gene>
    <name evidence="1" type="ORF">LE190_16705</name>
</gene>